<reference evidence="1 2" key="1">
    <citation type="submission" date="2024-02" db="EMBL/GenBank/DDBJ databases">
        <authorList>
            <person name="Chen Y."/>
            <person name="Shah S."/>
            <person name="Dougan E. K."/>
            <person name="Thang M."/>
            <person name="Chan C."/>
        </authorList>
    </citation>
    <scope>NUCLEOTIDE SEQUENCE [LARGE SCALE GENOMIC DNA]</scope>
</reference>
<dbReference type="Gene3D" id="3.80.10.10">
    <property type="entry name" value="Ribonuclease Inhibitor"/>
    <property type="match status" value="1"/>
</dbReference>
<dbReference type="Proteomes" id="UP001642464">
    <property type="component" value="Unassembled WGS sequence"/>
</dbReference>
<evidence type="ECO:0000313" key="1">
    <source>
        <dbReference type="EMBL" id="CAK8998438.1"/>
    </source>
</evidence>
<dbReference type="InterPro" id="IPR032675">
    <property type="entry name" value="LRR_dom_sf"/>
</dbReference>
<comment type="caution">
    <text evidence="1">The sequence shown here is derived from an EMBL/GenBank/DDBJ whole genome shotgun (WGS) entry which is preliminary data.</text>
</comment>
<dbReference type="EMBL" id="CAXAMM010003069">
    <property type="protein sequence ID" value="CAK8998438.1"/>
    <property type="molecule type" value="Genomic_DNA"/>
</dbReference>
<accession>A0ABP0I823</accession>
<name>A0ABP0I823_9DINO</name>
<proteinExistence type="predicted"/>
<sequence length="296" mass="32911">MLAVALKGLVGEDLGRWGVEFVGPAPWRSAKMTFFYKQLTPARLWAMLVEDVSQGLLAFAVSTQDGFTAYMFMMNIAVPALRICWAWAFHYKIAGEVREWMLQEAVDAVAEGRAASQGAGEAAPCQFKRRFQRRRKGWTGLDSSSFKYPFLNWMSLQNLAEGDDVDGLSSDQVTVCKGLLWLVLEDANAMKGLVTLWELWKHQTLRIGGYGHGTGDRRIGDPECRALALGIGQMQHLTNLALHIANNKIGKDGCESLGEGISKLQQLTHLSLGLMDRLTCPTNRLNGMLFVRQAWS</sequence>
<dbReference type="SUPFAM" id="SSF52047">
    <property type="entry name" value="RNI-like"/>
    <property type="match status" value="1"/>
</dbReference>
<gene>
    <name evidence="1" type="ORF">SCF082_LOCUS5651</name>
</gene>
<evidence type="ECO:0000313" key="2">
    <source>
        <dbReference type="Proteomes" id="UP001642464"/>
    </source>
</evidence>
<keyword evidence="2" id="KW-1185">Reference proteome</keyword>
<organism evidence="1 2">
    <name type="scientific">Durusdinium trenchii</name>
    <dbReference type="NCBI Taxonomy" id="1381693"/>
    <lineage>
        <taxon>Eukaryota</taxon>
        <taxon>Sar</taxon>
        <taxon>Alveolata</taxon>
        <taxon>Dinophyceae</taxon>
        <taxon>Suessiales</taxon>
        <taxon>Symbiodiniaceae</taxon>
        <taxon>Durusdinium</taxon>
    </lineage>
</organism>
<protein>
    <submittedName>
        <fullName evidence="1">Ankyrin repeat and SOCS box protein 2</fullName>
    </submittedName>
</protein>